<proteinExistence type="predicted"/>
<keyword evidence="1" id="KW-0732">Signal</keyword>
<accession>A0ABD1MSX1</accession>
<dbReference type="PANTHER" id="PTHR31694">
    <property type="entry name" value="DESICCATION-LIKE PROTEIN"/>
    <property type="match status" value="1"/>
</dbReference>
<evidence type="ECO:0008006" key="4">
    <source>
        <dbReference type="Google" id="ProtNLM"/>
    </source>
</evidence>
<evidence type="ECO:0000313" key="3">
    <source>
        <dbReference type="Proteomes" id="UP001603857"/>
    </source>
</evidence>
<feature type="chain" id="PRO_5044835407" description="Desiccation-related protein PCC13-62" evidence="1">
    <location>
        <begin position="25"/>
        <end position="301"/>
    </location>
</feature>
<comment type="caution">
    <text evidence="2">The sequence shown here is derived from an EMBL/GenBank/DDBJ whole genome shotgun (WGS) entry which is preliminary data.</text>
</comment>
<dbReference type="EMBL" id="JBGMDY010000004">
    <property type="protein sequence ID" value="KAL2338923.1"/>
    <property type="molecule type" value="Genomic_DNA"/>
</dbReference>
<dbReference type="Pfam" id="PF13668">
    <property type="entry name" value="Ferritin_2"/>
    <property type="match status" value="1"/>
</dbReference>
<evidence type="ECO:0000313" key="2">
    <source>
        <dbReference type="EMBL" id="KAL2338923.1"/>
    </source>
</evidence>
<dbReference type="PANTHER" id="PTHR31694:SF12">
    <property type="entry name" value="DESICCATION-LIKE PROTEIN"/>
    <property type="match status" value="1"/>
</dbReference>
<dbReference type="Proteomes" id="UP001603857">
    <property type="component" value="Unassembled WGS sequence"/>
</dbReference>
<gene>
    <name evidence="2" type="ORF">Fmac_013369</name>
</gene>
<evidence type="ECO:0000256" key="1">
    <source>
        <dbReference type="SAM" id="SignalP"/>
    </source>
</evidence>
<organism evidence="2 3">
    <name type="scientific">Flemingia macrophylla</name>
    <dbReference type="NCBI Taxonomy" id="520843"/>
    <lineage>
        <taxon>Eukaryota</taxon>
        <taxon>Viridiplantae</taxon>
        <taxon>Streptophyta</taxon>
        <taxon>Embryophyta</taxon>
        <taxon>Tracheophyta</taxon>
        <taxon>Spermatophyta</taxon>
        <taxon>Magnoliopsida</taxon>
        <taxon>eudicotyledons</taxon>
        <taxon>Gunneridae</taxon>
        <taxon>Pentapetalae</taxon>
        <taxon>rosids</taxon>
        <taxon>fabids</taxon>
        <taxon>Fabales</taxon>
        <taxon>Fabaceae</taxon>
        <taxon>Papilionoideae</taxon>
        <taxon>50 kb inversion clade</taxon>
        <taxon>NPAAA clade</taxon>
        <taxon>indigoferoid/millettioid clade</taxon>
        <taxon>Phaseoleae</taxon>
        <taxon>Flemingia</taxon>
    </lineage>
</organism>
<name>A0ABD1MSX1_9FABA</name>
<keyword evidence="3" id="KW-1185">Reference proteome</keyword>
<protein>
    <recommendedName>
        <fullName evidence="4">Desiccation-related protein PCC13-62</fullName>
    </recommendedName>
</protein>
<dbReference type="AlphaFoldDB" id="A0ABD1MSX1"/>
<dbReference type="InterPro" id="IPR052965">
    <property type="entry name" value="Pigment-catalase-like"/>
</dbReference>
<feature type="signal peptide" evidence="1">
    <location>
        <begin position="1"/>
        <end position="24"/>
    </location>
</feature>
<sequence length="301" mass="32176">MALHATVVMLASLVFSGFVNVAQSQAPNTDVDLLNLVQNMEFLTAEYLLYGVTGLGLDAIAPELAQGGPPPVGGRLAFLDPFLKDVYFQFALQKVGHLRAIRSVAPGIPRPLLNISKNLFADFVDATLGRRLVPRFDPYANSLNYALGFYGVSYFAPTGYVGISPELQNSTFKRLTAGLMGVEFGQEAVTRSYLYERRNHLIASYNVTVTELTNGLADLRNTLGGVGTISEGLVVPPSEGAEGRVSGNVLAGNNDSLAYGALPRALLRILYGGGDEHVPGAFYPKGANGRIAQSYLNSPMS</sequence>
<reference evidence="2 3" key="1">
    <citation type="submission" date="2024-08" db="EMBL/GenBank/DDBJ databases">
        <title>Insights into the chromosomal genome structure of Flemingia macrophylla.</title>
        <authorList>
            <person name="Ding Y."/>
            <person name="Zhao Y."/>
            <person name="Bi W."/>
            <person name="Wu M."/>
            <person name="Zhao G."/>
            <person name="Gong Y."/>
            <person name="Li W."/>
            <person name="Zhang P."/>
        </authorList>
    </citation>
    <scope>NUCLEOTIDE SEQUENCE [LARGE SCALE GENOMIC DNA]</scope>
    <source>
        <strain evidence="2">DYQJB</strain>
        <tissue evidence="2">Leaf</tissue>
    </source>
</reference>